<organism evidence="2 3">
    <name type="scientific">Pomacea canaliculata</name>
    <name type="common">Golden apple snail</name>
    <dbReference type="NCBI Taxonomy" id="400727"/>
    <lineage>
        <taxon>Eukaryota</taxon>
        <taxon>Metazoa</taxon>
        <taxon>Spiralia</taxon>
        <taxon>Lophotrochozoa</taxon>
        <taxon>Mollusca</taxon>
        <taxon>Gastropoda</taxon>
        <taxon>Caenogastropoda</taxon>
        <taxon>Architaenioglossa</taxon>
        <taxon>Ampullarioidea</taxon>
        <taxon>Ampullariidae</taxon>
        <taxon>Pomacea</taxon>
    </lineage>
</organism>
<keyword evidence="3" id="KW-1185">Reference proteome</keyword>
<evidence type="ECO:0000313" key="3">
    <source>
        <dbReference type="Proteomes" id="UP000245119"/>
    </source>
</evidence>
<name>A0A2T7P3M5_POMCA</name>
<dbReference type="Proteomes" id="UP000245119">
    <property type="component" value="Linkage Group LG6"/>
</dbReference>
<sequence length="347" mass="39476">MSLVSAPPLPRAPGELRQRLEKLARRYDMETMKVFMVVEALGEDSVHAVYSASCRSKWQSFLSRQEACRLDLSRHDRTRERYQQFLNKVGREDQSRAWFHAMMCTLKERGAVDIFGYVSRNHSDCKHGHIYTSVTNHHEHRHQNHHHHHNHHHQQQQQQLNNAGTPRVSSLEVKDIREGSAFCLHLTHLFETKLGEWFDSFQAVAVQLTAHVKVSGLVRVLGGQVDALCTRHGRLHALVVKVTAQDTPRPLDVAELCLTKVLVIQNGLALPEEVGLALLMLHLHAARPVLRLWLVTPSPEMETSIRLADVDDMIDAGRLSQHHELWPANATTNYSDELTAVDDLHVA</sequence>
<evidence type="ECO:0000313" key="2">
    <source>
        <dbReference type="EMBL" id="PVD28027.1"/>
    </source>
</evidence>
<dbReference type="EMBL" id="PZQS01000006">
    <property type="protein sequence ID" value="PVD28027.1"/>
    <property type="molecule type" value="Genomic_DNA"/>
</dbReference>
<comment type="caution">
    <text evidence="2">The sequence shown here is derived from an EMBL/GenBank/DDBJ whole genome shotgun (WGS) entry which is preliminary data.</text>
</comment>
<feature type="compositionally biased region" description="Basic residues" evidence="1">
    <location>
        <begin position="138"/>
        <end position="154"/>
    </location>
</feature>
<accession>A0A2T7P3M5</accession>
<gene>
    <name evidence="2" type="ORF">C0Q70_10608</name>
</gene>
<dbReference type="OrthoDB" id="6075498at2759"/>
<feature type="region of interest" description="Disordered" evidence="1">
    <location>
        <begin position="137"/>
        <end position="169"/>
    </location>
</feature>
<proteinExistence type="predicted"/>
<protein>
    <submittedName>
        <fullName evidence="2">Uncharacterized protein</fullName>
    </submittedName>
</protein>
<reference evidence="2 3" key="1">
    <citation type="submission" date="2018-04" db="EMBL/GenBank/DDBJ databases">
        <title>The genome of golden apple snail Pomacea canaliculata provides insight into stress tolerance and invasive adaptation.</title>
        <authorList>
            <person name="Liu C."/>
            <person name="Liu B."/>
            <person name="Ren Y."/>
            <person name="Zhang Y."/>
            <person name="Wang H."/>
            <person name="Li S."/>
            <person name="Jiang F."/>
            <person name="Yin L."/>
            <person name="Zhang G."/>
            <person name="Qian W."/>
            <person name="Fan W."/>
        </authorList>
    </citation>
    <scope>NUCLEOTIDE SEQUENCE [LARGE SCALE GENOMIC DNA]</scope>
    <source>
        <strain evidence="2">SZHN2017</strain>
        <tissue evidence="2">Muscle</tissue>
    </source>
</reference>
<dbReference type="OMA" id="HVKVSNF"/>
<dbReference type="AlphaFoldDB" id="A0A2T7P3M5"/>
<evidence type="ECO:0000256" key="1">
    <source>
        <dbReference type="SAM" id="MobiDB-lite"/>
    </source>
</evidence>